<dbReference type="EMBL" id="CM055101">
    <property type="protein sequence ID" value="KAJ7542294.1"/>
    <property type="molecule type" value="Genomic_DNA"/>
</dbReference>
<dbReference type="Proteomes" id="UP001162992">
    <property type="component" value="Chromosome 10"/>
</dbReference>
<reference evidence="2" key="1">
    <citation type="journal article" date="2024" name="Proc. Natl. Acad. Sci. U.S.A.">
        <title>Extraordinary preservation of gene collinearity over three hundred million years revealed in homosporous lycophytes.</title>
        <authorList>
            <person name="Li C."/>
            <person name="Wickell D."/>
            <person name="Kuo L.Y."/>
            <person name="Chen X."/>
            <person name="Nie B."/>
            <person name="Liao X."/>
            <person name="Peng D."/>
            <person name="Ji J."/>
            <person name="Jenkins J."/>
            <person name="Williams M."/>
            <person name="Shu S."/>
            <person name="Plott C."/>
            <person name="Barry K."/>
            <person name="Rajasekar S."/>
            <person name="Grimwood J."/>
            <person name="Han X."/>
            <person name="Sun S."/>
            <person name="Hou Z."/>
            <person name="He W."/>
            <person name="Dai G."/>
            <person name="Sun C."/>
            <person name="Schmutz J."/>
            <person name="Leebens-Mack J.H."/>
            <person name="Li F.W."/>
            <person name="Wang L."/>
        </authorList>
    </citation>
    <scope>NUCLEOTIDE SEQUENCE [LARGE SCALE GENOMIC DNA]</scope>
    <source>
        <strain evidence="2">cv. PW_Plant_1</strain>
    </source>
</reference>
<keyword evidence="2" id="KW-1185">Reference proteome</keyword>
<comment type="caution">
    <text evidence="1">The sequence shown here is derived from an EMBL/GenBank/DDBJ whole genome shotgun (WGS) entry which is preliminary data.</text>
</comment>
<organism evidence="1 2">
    <name type="scientific">Diphasiastrum complanatum</name>
    <name type="common">Issler's clubmoss</name>
    <name type="synonym">Lycopodium complanatum</name>
    <dbReference type="NCBI Taxonomy" id="34168"/>
    <lineage>
        <taxon>Eukaryota</taxon>
        <taxon>Viridiplantae</taxon>
        <taxon>Streptophyta</taxon>
        <taxon>Embryophyta</taxon>
        <taxon>Tracheophyta</taxon>
        <taxon>Lycopodiopsida</taxon>
        <taxon>Lycopodiales</taxon>
        <taxon>Lycopodiaceae</taxon>
        <taxon>Lycopodioideae</taxon>
        <taxon>Diphasiastrum</taxon>
    </lineage>
</organism>
<proteinExistence type="predicted"/>
<evidence type="ECO:0000313" key="1">
    <source>
        <dbReference type="EMBL" id="KAJ7542294.1"/>
    </source>
</evidence>
<sequence>MVQNDAAKVPPRSTFEVSCPQQDQEMVDHEESEARGSKCSSSKCGGFACGPCGWLAMLGRNLEFNFLFGAIVVYGMSQGVGGGLQRVIVEYYWKDVQLAQPAAVQLYHIIITIPWDMKPVWGLLTDLVPIAGYHRRPYFMLAGALGIISSAGLVLGGNLHVIAALLLLIAGSASACIAEVTIDAVVAKKSRDHPQLASDIQSLCAMSLSIGRFVGFSVSGVAVKTFGPQEAMGVLLIQPIFFIILGIVLREPRLLRSFERRSGKMRAAVIQMWSTFRCPLVWKPVLYTFLSWALCPDITDGLFFFYTNPTLGLSFSQGYMGAILALASLASFAGVVIYQKTLKGLTFRSLLFWAQLLLALSGTFDLVLVTGFNVRLGIPGSILAAVDESVGQALIRMKWIPIFVLCARLCPPGIEGFFFALLLSIDLLGLRVSTWGGSVMLNVMGVTRTNFQYLWLAVLTRNALRLLPLTVLFLVPNLRADGDILPSEFQGSPKATKLSVEIDEEHIQLVQVEQRDQTESYNDEESGKLKIHEALIAMEEGEEVK</sequence>
<accession>A0ACC2CK00</accession>
<name>A0ACC2CK00_DIPCM</name>
<protein>
    <submittedName>
        <fullName evidence="1">Uncharacterized protein</fullName>
    </submittedName>
</protein>
<gene>
    <name evidence="1" type="ORF">O6H91_10G099900</name>
</gene>
<evidence type="ECO:0000313" key="2">
    <source>
        <dbReference type="Proteomes" id="UP001162992"/>
    </source>
</evidence>